<dbReference type="AlphaFoldDB" id="A0A0R3T182"/>
<reference evidence="14" key="1">
    <citation type="submission" date="2017-02" db="UniProtKB">
        <authorList>
            <consortium name="WormBaseParasite"/>
        </authorList>
    </citation>
    <scope>IDENTIFICATION</scope>
</reference>
<evidence type="ECO:0000259" key="11">
    <source>
        <dbReference type="PROSITE" id="PS51186"/>
    </source>
</evidence>
<feature type="domain" description="N-acetyltransferase" evidence="11">
    <location>
        <begin position="5"/>
        <end position="226"/>
    </location>
</feature>
<comment type="similarity">
    <text evidence="6">Belongs to the acetyltransferase family. NAA60 subfamily.</text>
</comment>
<dbReference type="Pfam" id="PF00583">
    <property type="entry name" value="Acetyltransf_1"/>
    <property type="match status" value="1"/>
</dbReference>
<evidence type="ECO:0000313" key="13">
    <source>
        <dbReference type="Proteomes" id="UP000278807"/>
    </source>
</evidence>
<evidence type="ECO:0000256" key="1">
    <source>
        <dbReference type="ARBA" id="ARBA00013184"/>
    </source>
</evidence>
<sequence>MLSSVELRLAYPIDKTAIKRLCVECFPVRYPDTWYAEIVSSGRFMTILACLSQSDFEYLKEKYDIVDNIVGMVVTEYRSINNCKMSDRSIIHPRIASESVVMYILSLAVTRQYREYGIGSLLLSIVIDHARGQRGSLALINPTNHIQRPTCYGDHESIFLDQSLSAHQIEFVQGLRHQYRPQFPCRAVYLHTECTNHTALKFYKRRGFVLHRLIPRCYVINGRVADGYCCVLHCNDGYPYSSLMYPFCLHQFY</sequence>
<evidence type="ECO:0000256" key="4">
    <source>
        <dbReference type="ARBA" id="ARBA00022853"/>
    </source>
</evidence>
<dbReference type="InterPro" id="IPR045141">
    <property type="entry name" value="NAA60-like"/>
</dbReference>
<comment type="catalytic activity">
    <reaction evidence="9">
        <text>L-lysyl-[protein] + acetyl-CoA = N(6)-acetyl-L-lysyl-[protein] + CoA + H(+)</text>
        <dbReference type="Rhea" id="RHEA:45948"/>
        <dbReference type="Rhea" id="RHEA-COMP:9752"/>
        <dbReference type="Rhea" id="RHEA-COMP:10731"/>
        <dbReference type="ChEBI" id="CHEBI:15378"/>
        <dbReference type="ChEBI" id="CHEBI:29969"/>
        <dbReference type="ChEBI" id="CHEBI:57287"/>
        <dbReference type="ChEBI" id="CHEBI:57288"/>
        <dbReference type="ChEBI" id="CHEBI:61930"/>
        <dbReference type="EC" id="2.3.1.48"/>
    </reaction>
</comment>
<comment type="catalytic activity">
    <reaction evidence="10">
        <text>N-terminal L-methionyl-[transmembrane protein] + acetyl-CoA = N-terminal N(alpha)-acetyl-L-methionyl-[transmembrane protein] + CoA + H(+)</text>
        <dbReference type="Rhea" id="RHEA:50604"/>
        <dbReference type="Rhea" id="RHEA-COMP:12745"/>
        <dbReference type="Rhea" id="RHEA-COMP:12746"/>
        <dbReference type="ChEBI" id="CHEBI:15378"/>
        <dbReference type="ChEBI" id="CHEBI:57287"/>
        <dbReference type="ChEBI" id="CHEBI:57288"/>
        <dbReference type="ChEBI" id="CHEBI:64731"/>
        <dbReference type="ChEBI" id="CHEBI:133414"/>
        <dbReference type="EC" id="2.3.1.259"/>
    </reaction>
</comment>
<evidence type="ECO:0000256" key="8">
    <source>
        <dbReference type="ARBA" id="ARBA00026144"/>
    </source>
</evidence>
<dbReference type="SUPFAM" id="SSF55729">
    <property type="entry name" value="Acyl-CoA N-acyltransferases (Nat)"/>
    <property type="match status" value="1"/>
</dbReference>
<keyword evidence="5" id="KW-0012">Acyltransferase</keyword>
<evidence type="ECO:0000313" key="12">
    <source>
        <dbReference type="EMBL" id="VDN96479.1"/>
    </source>
</evidence>
<dbReference type="PANTHER" id="PTHR14744">
    <property type="entry name" value="N-ALPHA-ACETYLTRANSFERASE 60"/>
    <property type="match status" value="1"/>
</dbReference>
<dbReference type="GO" id="GO:0007059">
    <property type="term" value="P:chromosome segregation"/>
    <property type="evidence" value="ECO:0007669"/>
    <property type="project" value="UniProtKB-KW"/>
</dbReference>
<keyword evidence="2" id="KW-0808">Transferase</keyword>
<dbReference type="WBParaSite" id="HNAJ_0000062001-mRNA-1">
    <property type="protein sequence ID" value="HNAJ_0000062001-mRNA-1"/>
    <property type="gene ID" value="HNAJ_0000062001"/>
</dbReference>
<evidence type="ECO:0000256" key="7">
    <source>
        <dbReference type="ARBA" id="ARBA00026111"/>
    </source>
</evidence>
<keyword evidence="4" id="KW-0156">Chromatin regulator</keyword>
<dbReference type="Gene3D" id="3.40.630.30">
    <property type="match status" value="1"/>
</dbReference>
<evidence type="ECO:0000256" key="5">
    <source>
        <dbReference type="ARBA" id="ARBA00023315"/>
    </source>
</evidence>
<dbReference type="InterPro" id="IPR016181">
    <property type="entry name" value="Acyl_CoA_acyltransferase"/>
</dbReference>
<evidence type="ECO:0000256" key="10">
    <source>
        <dbReference type="ARBA" id="ARBA00048848"/>
    </source>
</evidence>
<dbReference type="EC" id="2.3.1.259" evidence="7"/>
<reference evidence="12 13" key="2">
    <citation type="submission" date="2018-11" db="EMBL/GenBank/DDBJ databases">
        <authorList>
            <consortium name="Pathogen Informatics"/>
        </authorList>
    </citation>
    <scope>NUCLEOTIDE SEQUENCE [LARGE SCALE GENOMIC DNA]</scope>
</reference>
<dbReference type="GO" id="GO:0004402">
    <property type="term" value="F:histone acetyltransferase activity"/>
    <property type="evidence" value="ECO:0007669"/>
    <property type="project" value="TreeGrafter"/>
</dbReference>
<dbReference type="EMBL" id="UZAE01000187">
    <property type="protein sequence ID" value="VDN96479.1"/>
    <property type="molecule type" value="Genomic_DNA"/>
</dbReference>
<evidence type="ECO:0000256" key="2">
    <source>
        <dbReference type="ARBA" id="ARBA00022679"/>
    </source>
</evidence>
<dbReference type="EC" id="2.3.1.48" evidence="1"/>
<organism evidence="14">
    <name type="scientific">Rodentolepis nana</name>
    <name type="common">Dwarf tapeworm</name>
    <name type="synonym">Hymenolepis nana</name>
    <dbReference type="NCBI Taxonomy" id="102285"/>
    <lineage>
        <taxon>Eukaryota</taxon>
        <taxon>Metazoa</taxon>
        <taxon>Spiralia</taxon>
        <taxon>Lophotrochozoa</taxon>
        <taxon>Platyhelminthes</taxon>
        <taxon>Cestoda</taxon>
        <taxon>Eucestoda</taxon>
        <taxon>Cyclophyllidea</taxon>
        <taxon>Hymenolepididae</taxon>
        <taxon>Rodentolepis</taxon>
    </lineage>
</organism>
<dbReference type="InterPro" id="IPR000182">
    <property type="entry name" value="GNAT_dom"/>
</dbReference>
<proteinExistence type="inferred from homology"/>
<dbReference type="STRING" id="102285.A0A0R3T182"/>
<dbReference type="Proteomes" id="UP000278807">
    <property type="component" value="Unassembled WGS sequence"/>
</dbReference>
<evidence type="ECO:0000256" key="9">
    <source>
        <dbReference type="ARBA" id="ARBA00048017"/>
    </source>
</evidence>
<keyword evidence="3" id="KW-0159">Chromosome partition</keyword>
<evidence type="ECO:0000256" key="3">
    <source>
        <dbReference type="ARBA" id="ARBA00022829"/>
    </source>
</evidence>
<evidence type="ECO:0000256" key="6">
    <source>
        <dbReference type="ARBA" id="ARBA00025774"/>
    </source>
</evidence>
<name>A0A0R3T182_RODNA</name>
<dbReference type="PANTHER" id="PTHR14744:SF15">
    <property type="entry name" value="N-ALPHA-ACETYLTRANSFERASE 60"/>
    <property type="match status" value="1"/>
</dbReference>
<keyword evidence="13" id="KW-1185">Reference proteome</keyword>
<dbReference type="PROSITE" id="PS51186">
    <property type="entry name" value="GNAT"/>
    <property type="match status" value="1"/>
</dbReference>
<protein>
    <recommendedName>
        <fullName evidence="8">N-alpha-acetyltransferase 60</fullName>
        <ecNumber evidence="7">2.3.1.259</ecNumber>
        <ecNumber evidence="1">2.3.1.48</ecNumber>
    </recommendedName>
</protein>
<evidence type="ECO:0000313" key="14">
    <source>
        <dbReference type="WBParaSite" id="HNAJ_0000062001-mRNA-1"/>
    </source>
</evidence>
<dbReference type="GO" id="GO:0120518">
    <property type="term" value="F:protein N-terminal-methionine acetyltransferase activity"/>
    <property type="evidence" value="ECO:0007669"/>
    <property type="project" value="UniProtKB-EC"/>
</dbReference>
<dbReference type="GO" id="GO:0000139">
    <property type="term" value="C:Golgi membrane"/>
    <property type="evidence" value="ECO:0007669"/>
    <property type="project" value="TreeGrafter"/>
</dbReference>
<dbReference type="OrthoDB" id="47017at2759"/>
<accession>A0A0R3T182</accession>
<gene>
    <name evidence="12" type="ORF">HNAJ_LOCUS620</name>
</gene>